<proteinExistence type="predicted"/>
<feature type="non-terminal residue" evidence="1">
    <location>
        <position position="371"/>
    </location>
</feature>
<accession>A0A0F8XA33</accession>
<organism evidence="1">
    <name type="scientific">marine sediment metagenome</name>
    <dbReference type="NCBI Taxonomy" id="412755"/>
    <lineage>
        <taxon>unclassified sequences</taxon>
        <taxon>metagenomes</taxon>
        <taxon>ecological metagenomes</taxon>
    </lineage>
</organism>
<dbReference type="EMBL" id="LAZR01060297">
    <property type="protein sequence ID" value="KKK65982.1"/>
    <property type="molecule type" value="Genomic_DNA"/>
</dbReference>
<dbReference type="AlphaFoldDB" id="A0A0F8XA33"/>
<sequence length="371" mass="40903">GLKGHADRDGNGRVTIDELYGYVHRNVTNTAEMRFPRPQTPVRIVRSGTPGVPVVIQLKPQTLKEVLADMAEQLAAVINVQKIPKVGVLEFTTDTQLGEVLGGNFGLLGRYCAVELERQLIEQGKGKFGVVNRRRLQAALKAQQFGLKDLGSPEALERLSKSAGGMPVIALGTLRNRAGRVVTLQCELIQTRDDELAGTAGGKALLNENEWAMTGRSVAVKPEDRRPETPEQGQPLRSVSAPVIEQWDERSQGAHPLSDPAFPFRVKIMVKDGTSERPTERSPVFRGNDMFVPLGKGEVYEIWVENRAGRLVLMRLLVDGLNTLPEKQKDKGVDVYQVAAGLLEKVPTHVNHEGVICDGYLEDRDEVRCHE</sequence>
<dbReference type="PROSITE" id="PS00018">
    <property type="entry name" value="EF_HAND_1"/>
    <property type="match status" value="1"/>
</dbReference>
<reference evidence="1" key="1">
    <citation type="journal article" date="2015" name="Nature">
        <title>Complex archaea that bridge the gap between prokaryotes and eukaryotes.</title>
        <authorList>
            <person name="Spang A."/>
            <person name="Saw J.H."/>
            <person name="Jorgensen S.L."/>
            <person name="Zaremba-Niedzwiedzka K."/>
            <person name="Martijn J."/>
            <person name="Lind A.E."/>
            <person name="van Eijk R."/>
            <person name="Schleper C."/>
            <person name="Guy L."/>
            <person name="Ettema T.J."/>
        </authorList>
    </citation>
    <scope>NUCLEOTIDE SEQUENCE</scope>
</reference>
<protein>
    <recommendedName>
        <fullName evidence="2">EF-hand domain-containing protein</fullName>
    </recommendedName>
</protein>
<dbReference type="InterPro" id="IPR018247">
    <property type="entry name" value="EF_Hand_1_Ca_BS"/>
</dbReference>
<evidence type="ECO:0000313" key="1">
    <source>
        <dbReference type="EMBL" id="KKK65982.1"/>
    </source>
</evidence>
<gene>
    <name evidence="1" type="ORF">LCGC14_2968670</name>
</gene>
<name>A0A0F8XA33_9ZZZZ</name>
<evidence type="ECO:0008006" key="2">
    <source>
        <dbReference type="Google" id="ProtNLM"/>
    </source>
</evidence>
<feature type="non-terminal residue" evidence="1">
    <location>
        <position position="1"/>
    </location>
</feature>
<comment type="caution">
    <text evidence="1">The sequence shown here is derived from an EMBL/GenBank/DDBJ whole genome shotgun (WGS) entry which is preliminary data.</text>
</comment>